<evidence type="ECO:0000256" key="2">
    <source>
        <dbReference type="ARBA" id="ARBA00023125"/>
    </source>
</evidence>
<dbReference type="STRING" id="204799.GCA_001696575_00088"/>
<dbReference type="InterPro" id="IPR036388">
    <property type="entry name" value="WH-like_DNA-bd_sf"/>
</dbReference>
<proteinExistence type="predicted"/>
<dbReference type="PATRIC" id="fig|1189611.3.peg.3679"/>
<organism evidence="5 6">
    <name type="scientific">Nitratireductor aquibiodomus RA22</name>
    <dbReference type="NCBI Taxonomy" id="1189611"/>
    <lineage>
        <taxon>Bacteria</taxon>
        <taxon>Pseudomonadati</taxon>
        <taxon>Pseudomonadota</taxon>
        <taxon>Alphaproteobacteria</taxon>
        <taxon>Hyphomicrobiales</taxon>
        <taxon>Phyllobacteriaceae</taxon>
        <taxon>Nitratireductor</taxon>
    </lineage>
</organism>
<feature type="domain" description="HTH luxR-type" evidence="4">
    <location>
        <begin position="167"/>
        <end position="232"/>
    </location>
</feature>
<dbReference type="GO" id="GO:0003677">
    <property type="term" value="F:DNA binding"/>
    <property type="evidence" value="ECO:0007669"/>
    <property type="project" value="UniProtKB-KW"/>
</dbReference>
<reference evidence="5 6" key="1">
    <citation type="journal article" date="2012" name="J. Bacteriol.">
        <title>Genome Sequence of Nitratireductor aquibiodomus Strain RA22.</title>
        <authorList>
            <person name="Singh A."/>
            <person name="Jangir P.K."/>
            <person name="Kumari C."/>
            <person name="Sharma R."/>
        </authorList>
    </citation>
    <scope>NUCLEOTIDE SEQUENCE [LARGE SCALE GENOMIC DNA]</scope>
    <source>
        <strain evidence="5 6">RA22</strain>
    </source>
</reference>
<sequence length="234" mass="26025">MNANLLNLIDRLSLPLEERAARRSLRDFAHDTGFDFYAYLYLRGPESFAVSNYPRAWQELYAELEFIRVDPVVTKAKHGPPLFSWSTDEARRNGRRDVIRFFVEAERFDIRSGISISIPVGFRDRMVFTLASGRPVSTPSEAIDAVTAAVSVAFVHSRLSGASGDASLASGIRLSPREAECLRWFAEGMAMQDIALMLDISYRSVRSYIDAATNKLGAANNRQAGTIATRIGLI</sequence>
<dbReference type="PROSITE" id="PS50043">
    <property type="entry name" value="HTH_LUXR_2"/>
    <property type="match status" value="1"/>
</dbReference>
<evidence type="ECO:0000256" key="1">
    <source>
        <dbReference type="ARBA" id="ARBA00023015"/>
    </source>
</evidence>
<dbReference type="Pfam" id="PF03472">
    <property type="entry name" value="Autoind_bind"/>
    <property type="match status" value="1"/>
</dbReference>
<dbReference type="Pfam" id="PF00196">
    <property type="entry name" value="GerE"/>
    <property type="match status" value="1"/>
</dbReference>
<dbReference type="SUPFAM" id="SSF46894">
    <property type="entry name" value="C-terminal effector domain of the bipartite response regulators"/>
    <property type="match status" value="1"/>
</dbReference>
<dbReference type="CDD" id="cd06170">
    <property type="entry name" value="LuxR_C_like"/>
    <property type="match status" value="1"/>
</dbReference>
<dbReference type="PANTHER" id="PTHR44688:SF16">
    <property type="entry name" value="DNA-BINDING TRANSCRIPTIONAL ACTIVATOR DEVR_DOSR"/>
    <property type="match status" value="1"/>
</dbReference>
<keyword evidence="3" id="KW-0804">Transcription</keyword>
<name>I5BSR1_9HYPH</name>
<keyword evidence="1" id="KW-0805">Transcription regulation</keyword>
<dbReference type="InterPro" id="IPR005143">
    <property type="entry name" value="TF_LuxR_autoind-bd_dom"/>
</dbReference>
<evidence type="ECO:0000256" key="3">
    <source>
        <dbReference type="ARBA" id="ARBA00023163"/>
    </source>
</evidence>
<dbReference type="EMBL" id="AJXZ01000049">
    <property type="protein sequence ID" value="EIM72613.1"/>
    <property type="molecule type" value="Genomic_DNA"/>
</dbReference>
<dbReference type="InterPro" id="IPR016032">
    <property type="entry name" value="Sig_transdc_resp-reg_C-effctor"/>
</dbReference>
<protein>
    <submittedName>
        <fullName evidence="5">Putative transcriptional activator protein TraR</fullName>
    </submittedName>
</protein>
<dbReference type="SUPFAM" id="SSF75516">
    <property type="entry name" value="Pheromone-binding domain of LuxR-like quorum-sensing transcription factors"/>
    <property type="match status" value="1"/>
</dbReference>
<dbReference type="GO" id="GO:0006355">
    <property type="term" value="P:regulation of DNA-templated transcription"/>
    <property type="evidence" value="ECO:0007669"/>
    <property type="project" value="InterPro"/>
</dbReference>
<evidence type="ECO:0000259" key="4">
    <source>
        <dbReference type="PROSITE" id="PS50043"/>
    </source>
</evidence>
<keyword evidence="2" id="KW-0238">DNA-binding</keyword>
<dbReference type="InterPro" id="IPR036693">
    <property type="entry name" value="TF_LuxR_autoind-bd_dom_sf"/>
</dbReference>
<dbReference type="PANTHER" id="PTHR44688">
    <property type="entry name" value="DNA-BINDING TRANSCRIPTIONAL ACTIVATOR DEVR_DOSR"/>
    <property type="match status" value="1"/>
</dbReference>
<dbReference type="PRINTS" id="PR00038">
    <property type="entry name" value="HTHLUXR"/>
</dbReference>
<dbReference type="AlphaFoldDB" id="I5BSR1"/>
<dbReference type="SMART" id="SM00421">
    <property type="entry name" value="HTH_LUXR"/>
    <property type="match status" value="1"/>
</dbReference>
<dbReference type="Proteomes" id="UP000004622">
    <property type="component" value="Unassembled WGS sequence"/>
</dbReference>
<dbReference type="InterPro" id="IPR000792">
    <property type="entry name" value="Tscrpt_reg_LuxR_C"/>
</dbReference>
<dbReference type="Gene3D" id="1.10.10.10">
    <property type="entry name" value="Winged helix-like DNA-binding domain superfamily/Winged helix DNA-binding domain"/>
    <property type="match status" value="1"/>
</dbReference>
<dbReference type="RefSeq" id="WP_007009920.1">
    <property type="nucleotide sequence ID" value="NZ_AJXZ01000049.1"/>
</dbReference>
<gene>
    <name evidence="5" type="ORF">A33O_18214</name>
</gene>
<evidence type="ECO:0000313" key="5">
    <source>
        <dbReference type="EMBL" id="EIM72613.1"/>
    </source>
</evidence>
<evidence type="ECO:0000313" key="6">
    <source>
        <dbReference type="Proteomes" id="UP000004622"/>
    </source>
</evidence>
<comment type="caution">
    <text evidence="5">The sequence shown here is derived from an EMBL/GenBank/DDBJ whole genome shotgun (WGS) entry which is preliminary data.</text>
</comment>
<dbReference type="Gene3D" id="3.30.450.80">
    <property type="entry name" value="Transcription factor LuxR-like, autoinducer-binding domain"/>
    <property type="match status" value="1"/>
</dbReference>
<accession>I5BSR1</accession>